<gene>
    <name evidence="1" type="ORF">CBR_g89040</name>
</gene>
<dbReference type="EMBL" id="BFEA01009880">
    <property type="protein sequence ID" value="GBG44553.1"/>
    <property type="molecule type" value="Genomic_DNA"/>
</dbReference>
<dbReference type="AlphaFoldDB" id="A0A388JKQ0"/>
<evidence type="ECO:0000313" key="1">
    <source>
        <dbReference type="EMBL" id="GBG44553.1"/>
    </source>
</evidence>
<keyword evidence="2" id="KW-1185">Reference proteome</keyword>
<comment type="caution">
    <text evidence="1">The sequence shown here is derived from an EMBL/GenBank/DDBJ whole genome shotgun (WGS) entry which is preliminary data.</text>
</comment>
<sequence length="26" mass="3081">EEEEEVEDEKQAKGPTKTRKIAFLYI</sequence>
<dbReference type="Gramene" id="GBG44553">
    <property type="protein sequence ID" value="GBG44553"/>
    <property type="gene ID" value="CBR_g89040"/>
</dbReference>
<accession>A0A388JKQ0</accession>
<name>A0A388JKQ0_CHABU</name>
<proteinExistence type="predicted"/>
<protein>
    <submittedName>
        <fullName evidence="1">Uncharacterized protein</fullName>
    </submittedName>
</protein>
<evidence type="ECO:0000313" key="2">
    <source>
        <dbReference type="Proteomes" id="UP000265515"/>
    </source>
</evidence>
<dbReference type="Proteomes" id="UP000265515">
    <property type="component" value="Unassembled WGS sequence"/>
</dbReference>
<organism evidence="1 2">
    <name type="scientific">Chara braunii</name>
    <name type="common">Braun's stonewort</name>
    <dbReference type="NCBI Taxonomy" id="69332"/>
    <lineage>
        <taxon>Eukaryota</taxon>
        <taxon>Viridiplantae</taxon>
        <taxon>Streptophyta</taxon>
        <taxon>Charophyceae</taxon>
        <taxon>Charales</taxon>
        <taxon>Characeae</taxon>
        <taxon>Chara</taxon>
    </lineage>
</organism>
<reference evidence="1 2" key="1">
    <citation type="journal article" date="2018" name="Cell">
        <title>The Chara Genome: Secondary Complexity and Implications for Plant Terrestrialization.</title>
        <authorList>
            <person name="Nishiyama T."/>
            <person name="Sakayama H."/>
            <person name="Vries J.D."/>
            <person name="Buschmann H."/>
            <person name="Saint-Marcoux D."/>
            <person name="Ullrich K.K."/>
            <person name="Haas F.B."/>
            <person name="Vanderstraeten L."/>
            <person name="Becker D."/>
            <person name="Lang D."/>
            <person name="Vosolsobe S."/>
            <person name="Rombauts S."/>
            <person name="Wilhelmsson P.K.I."/>
            <person name="Janitza P."/>
            <person name="Kern R."/>
            <person name="Heyl A."/>
            <person name="Rumpler F."/>
            <person name="Villalobos L.I.A.C."/>
            <person name="Clay J.M."/>
            <person name="Skokan R."/>
            <person name="Toyoda A."/>
            <person name="Suzuki Y."/>
            <person name="Kagoshima H."/>
            <person name="Schijlen E."/>
            <person name="Tajeshwar N."/>
            <person name="Catarino B."/>
            <person name="Hetherington A.J."/>
            <person name="Saltykova A."/>
            <person name="Bonnot C."/>
            <person name="Breuninger H."/>
            <person name="Symeonidi A."/>
            <person name="Radhakrishnan G.V."/>
            <person name="Van Nieuwerburgh F."/>
            <person name="Deforce D."/>
            <person name="Chang C."/>
            <person name="Karol K.G."/>
            <person name="Hedrich R."/>
            <person name="Ulvskov P."/>
            <person name="Glockner G."/>
            <person name="Delwiche C.F."/>
            <person name="Petrasek J."/>
            <person name="Van de Peer Y."/>
            <person name="Friml J."/>
            <person name="Beilby M."/>
            <person name="Dolan L."/>
            <person name="Kohara Y."/>
            <person name="Sugano S."/>
            <person name="Fujiyama A."/>
            <person name="Delaux P.-M."/>
            <person name="Quint M."/>
            <person name="TheiBen G."/>
            <person name="Hagemann M."/>
            <person name="Harholt J."/>
            <person name="Dunand C."/>
            <person name="Zachgo S."/>
            <person name="Langdale J."/>
            <person name="Maumus F."/>
            <person name="Straeten D.V.D."/>
            <person name="Gould S.B."/>
            <person name="Rensing S.A."/>
        </authorList>
    </citation>
    <scope>NUCLEOTIDE SEQUENCE [LARGE SCALE GENOMIC DNA]</scope>
    <source>
        <strain evidence="1 2">S276</strain>
    </source>
</reference>
<feature type="non-terminal residue" evidence="1">
    <location>
        <position position="1"/>
    </location>
</feature>